<keyword evidence="6" id="KW-0732">Signal</keyword>
<accession>A0A0G4MGH6</accession>
<dbReference type="GO" id="GO:0005975">
    <property type="term" value="P:carbohydrate metabolic process"/>
    <property type="evidence" value="ECO:0007669"/>
    <property type="project" value="InterPro"/>
</dbReference>
<evidence type="ECO:0000256" key="6">
    <source>
        <dbReference type="SAM" id="SignalP"/>
    </source>
</evidence>
<evidence type="ECO:0000256" key="2">
    <source>
        <dbReference type="ARBA" id="ARBA00022801"/>
    </source>
</evidence>
<evidence type="ECO:0000313" key="8">
    <source>
        <dbReference type="EMBL" id="CRK33342.1"/>
    </source>
</evidence>
<evidence type="ECO:0000256" key="5">
    <source>
        <dbReference type="PIRSR" id="PIRSR606710-2"/>
    </source>
</evidence>
<dbReference type="Gene3D" id="2.60.120.200">
    <property type="match status" value="1"/>
</dbReference>
<feature type="domain" description="Beta-xylosidase C-terminal Concanavalin A-like" evidence="7">
    <location>
        <begin position="345"/>
        <end position="532"/>
    </location>
</feature>
<dbReference type="InterPro" id="IPR023296">
    <property type="entry name" value="Glyco_hydro_beta-prop_sf"/>
</dbReference>
<evidence type="ECO:0000259" key="7">
    <source>
        <dbReference type="Pfam" id="PF17851"/>
    </source>
</evidence>
<evidence type="ECO:0000256" key="3">
    <source>
        <dbReference type="ARBA" id="ARBA00023295"/>
    </source>
</evidence>
<dbReference type="SUPFAM" id="SSF49899">
    <property type="entry name" value="Concanavalin A-like lectins/glucanases"/>
    <property type="match status" value="1"/>
</dbReference>
<feature type="active site" description="Proton acceptor" evidence="4">
    <location>
        <position position="33"/>
    </location>
</feature>
<sequence>MKLISTLGACLTAPLADSVTAIWNPVIPGWNPDASILRVKDDYYIATSSFEYYPGIPIYHSKDLANWTLKSHAFTRPEQLRLYGTPTSAGAWAPSLSYFKGKFWIASMTRWTYDPVARVWPRVFFASSADLVTWSDPVWADPWGIDPELFHDPVSGKTYLNLMAPNNNADRLWGLAGCEVSVSSGRCVGPYVSLWNGTLPHVASARPEGPKTVFRDGYYYLIAAEGGTDELHRVTVARSKSPQGPFEAGPGNPLLYNGQWGFKNLTVQSTGHATLVEAADGKWYASFLARRNINGSSPLGREGFLVEAEWVDGWPVLNGGRPVLLSEQMGAKAAGARPVPEPWVDDFSGPELDKSWYQLRTPYTQNYKVFNGRLVLRPNVFGLSDRDTPAALLRKQTSLNMTFSAELLGFKGSLGPRNRIGISSYLSEFQHQDIGLRGCVNATGMCLYAELRRNLTTEYWQTPLNESGAGLSSGLTLHIRATPLKYELGYSLKGQKSPTYVKEIESRWQAFAPAGWFVFSGNSFGLFATGEGEPWPYNAPDVGFTKVTETYFEEDIPDYDRCHHSEAYTIRTQQQRKLEAAYLSMCNPTDVVYLCHGGTFCQGSPNGTRAVTAVKPWMDRGNIRRPRQPFQLCEYSKAQSGRYHNVASAELGIDGFQPTRLLTPIMARINQGCRKAEADVFCNDFPAKWCEDCVRRGIAVMFWGHMDGRGSDPWWSWQQCHAYFAANMSREMMAWEASLVKDTYDSVSELDRWAAEMRRVNPGVFDDMARWRREAEENDPAMFEDLDEVDGLDGLGGQ</sequence>
<proteinExistence type="inferred from homology"/>
<dbReference type="GO" id="GO:0004553">
    <property type="term" value="F:hydrolase activity, hydrolyzing O-glycosyl compounds"/>
    <property type="evidence" value="ECO:0007669"/>
    <property type="project" value="InterPro"/>
</dbReference>
<feature type="chain" id="PRO_5002567385" description="Beta-xylosidase C-terminal Concanavalin A-like domain-containing protein" evidence="6">
    <location>
        <begin position="22"/>
        <end position="798"/>
    </location>
</feature>
<dbReference type="InterPro" id="IPR051795">
    <property type="entry name" value="Glycosyl_Hydrlase_43"/>
</dbReference>
<dbReference type="Gene3D" id="2.115.10.20">
    <property type="entry name" value="Glycosyl hydrolase domain, family 43"/>
    <property type="match status" value="1"/>
</dbReference>
<dbReference type="STRING" id="100787.A0A0G4MGH6"/>
<reference evidence="8 9" key="1">
    <citation type="submission" date="2015-05" db="EMBL/GenBank/DDBJ databases">
        <authorList>
            <person name="Wang D.B."/>
            <person name="Wang M."/>
        </authorList>
    </citation>
    <scope>NUCLEOTIDE SEQUENCE [LARGE SCALE GENOMIC DNA]</scope>
    <source>
        <strain evidence="8">VL1</strain>
    </source>
</reference>
<dbReference type="Pfam" id="PF17851">
    <property type="entry name" value="GH43_C2"/>
    <property type="match status" value="1"/>
</dbReference>
<organism evidence="8 9">
    <name type="scientific">Verticillium longisporum</name>
    <name type="common">Verticillium dahliae var. longisporum</name>
    <dbReference type="NCBI Taxonomy" id="100787"/>
    <lineage>
        <taxon>Eukaryota</taxon>
        <taxon>Fungi</taxon>
        <taxon>Dikarya</taxon>
        <taxon>Ascomycota</taxon>
        <taxon>Pezizomycotina</taxon>
        <taxon>Sordariomycetes</taxon>
        <taxon>Hypocreomycetidae</taxon>
        <taxon>Glomerellales</taxon>
        <taxon>Plectosphaerellaceae</taxon>
        <taxon>Verticillium</taxon>
    </lineage>
</organism>
<evidence type="ECO:0000256" key="1">
    <source>
        <dbReference type="ARBA" id="ARBA00009865"/>
    </source>
</evidence>
<dbReference type="InterPro" id="IPR013320">
    <property type="entry name" value="ConA-like_dom_sf"/>
</dbReference>
<dbReference type="Proteomes" id="UP000044602">
    <property type="component" value="Unassembled WGS sequence"/>
</dbReference>
<dbReference type="EMBL" id="CVQH01022527">
    <property type="protein sequence ID" value="CRK33342.1"/>
    <property type="molecule type" value="Genomic_DNA"/>
</dbReference>
<dbReference type="AlphaFoldDB" id="A0A0G4MGH6"/>
<evidence type="ECO:0000313" key="9">
    <source>
        <dbReference type="Proteomes" id="UP000044602"/>
    </source>
</evidence>
<dbReference type="PANTHER" id="PTHR42812:SF16">
    <property type="entry name" value="HYDROLASE, PUTATIVE (AFU_ORTHOLOGUE AFUA_7G06110)-RELATED"/>
    <property type="match status" value="1"/>
</dbReference>
<dbReference type="CDD" id="cd18617">
    <property type="entry name" value="GH43_XynB-like"/>
    <property type="match status" value="1"/>
</dbReference>
<feature type="signal peptide" evidence="6">
    <location>
        <begin position="1"/>
        <end position="21"/>
    </location>
</feature>
<keyword evidence="3" id="KW-0326">Glycosidase</keyword>
<dbReference type="InterPro" id="IPR041542">
    <property type="entry name" value="GH43_C2"/>
</dbReference>
<dbReference type="SUPFAM" id="SSF75005">
    <property type="entry name" value="Arabinanase/levansucrase/invertase"/>
    <property type="match status" value="1"/>
</dbReference>
<keyword evidence="9" id="KW-1185">Reference proteome</keyword>
<feature type="active site" description="Proton donor" evidence="4">
    <location>
        <position position="208"/>
    </location>
</feature>
<feature type="site" description="Important for catalytic activity, responsible for pKa modulation of the active site Glu and correct orientation of both the proton donor and substrate" evidence="5">
    <location>
        <position position="146"/>
    </location>
</feature>
<evidence type="ECO:0000256" key="4">
    <source>
        <dbReference type="PIRSR" id="PIRSR606710-1"/>
    </source>
</evidence>
<dbReference type="PANTHER" id="PTHR42812">
    <property type="entry name" value="BETA-XYLOSIDASE"/>
    <property type="match status" value="1"/>
</dbReference>
<protein>
    <recommendedName>
        <fullName evidence="7">Beta-xylosidase C-terminal Concanavalin A-like domain-containing protein</fullName>
    </recommendedName>
</protein>
<comment type="similarity">
    <text evidence="1">Belongs to the glycosyl hydrolase 43 family.</text>
</comment>
<keyword evidence="2" id="KW-0378">Hydrolase</keyword>
<dbReference type="Pfam" id="PF04616">
    <property type="entry name" value="Glyco_hydro_43"/>
    <property type="match status" value="1"/>
</dbReference>
<name>A0A0G4MGH6_VERLO</name>
<gene>
    <name evidence="8" type="ORF">BN1708_001030</name>
</gene>
<dbReference type="InterPro" id="IPR006710">
    <property type="entry name" value="Glyco_hydro_43"/>
</dbReference>